<evidence type="ECO:0000259" key="10">
    <source>
        <dbReference type="PROSITE" id="PS50240"/>
    </source>
</evidence>
<dbReference type="Pfam" id="PF00089">
    <property type="entry name" value="Trypsin"/>
    <property type="match status" value="1"/>
</dbReference>
<dbReference type="Gene3D" id="2.40.10.10">
    <property type="entry name" value="Trypsin-like serine proteases"/>
    <property type="match status" value="2"/>
</dbReference>
<comment type="caution">
    <text evidence="11">The sequence shown here is derived from an EMBL/GenBank/DDBJ whole genome shotgun (WGS) entry which is preliminary data.</text>
</comment>
<keyword evidence="7" id="KW-0865">Zymogen</keyword>
<dbReference type="InterPro" id="IPR018114">
    <property type="entry name" value="TRYPSIN_HIS"/>
</dbReference>
<dbReference type="CDD" id="cd00190">
    <property type="entry name" value="Tryp_SPc"/>
    <property type="match status" value="1"/>
</dbReference>
<dbReference type="PANTHER" id="PTHR24271:SF54">
    <property type="entry name" value="COMPLEMENT FACTOR D"/>
    <property type="match status" value="1"/>
</dbReference>
<evidence type="ECO:0000256" key="8">
    <source>
        <dbReference type="ARBA" id="ARBA00023157"/>
    </source>
</evidence>
<keyword evidence="2" id="KW-0964">Secreted</keyword>
<dbReference type="InterPro" id="IPR001254">
    <property type="entry name" value="Trypsin_dom"/>
</dbReference>
<feature type="domain" description="Peptidase S1" evidence="10">
    <location>
        <begin position="1"/>
        <end position="212"/>
    </location>
</feature>
<evidence type="ECO:0000256" key="6">
    <source>
        <dbReference type="ARBA" id="ARBA00022825"/>
    </source>
</evidence>
<dbReference type="EMBL" id="CATNWA010017707">
    <property type="protein sequence ID" value="CAI9602558.1"/>
    <property type="molecule type" value="Genomic_DNA"/>
</dbReference>
<dbReference type="PROSITE" id="PS50240">
    <property type="entry name" value="TRYPSIN_DOM"/>
    <property type="match status" value="1"/>
</dbReference>
<evidence type="ECO:0000256" key="9">
    <source>
        <dbReference type="RuleBase" id="RU363034"/>
    </source>
</evidence>
<accession>A0ABN9G1I3</accession>
<evidence type="ECO:0000256" key="2">
    <source>
        <dbReference type="ARBA" id="ARBA00022525"/>
    </source>
</evidence>
<proteinExistence type="predicted"/>
<keyword evidence="4" id="KW-0732">Signal</keyword>
<evidence type="ECO:0000256" key="7">
    <source>
        <dbReference type="ARBA" id="ARBA00023145"/>
    </source>
</evidence>
<evidence type="ECO:0000256" key="1">
    <source>
        <dbReference type="ARBA" id="ARBA00004613"/>
    </source>
</evidence>
<dbReference type="SUPFAM" id="SSF50494">
    <property type="entry name" value="Trypsin-like serine proteases"/>
    <property type="match status" value="1"/>
</dbReference>
<sequence length="226" mass="24452">MVSLHVDGSHLCGGALLSPQWVISAAHCVPLTSNHTMLAVLGMNSLLDPERLVVSIEKQFPHPQYNKTTKEHDLLLLKLAVNVTLSDKVKPIQIQCEDKVIPAGSQCLVAGWGKIKRTGKKPYQLHEVSVPVISRAVCNGRGYYQDEITESMMCAGSAKQDSCEGDSGGPLVCDGVLEAVVCSGFSVCGNARRPGIYTRLFPYVRFIEETMHNATLCIPSATAIES</sequence>
<keyword evidence="5 9" id="KW-0378">Hydrolase</keyword>
<dbReference type="InterPro" id="IPR043504">
    <property type="entry name" value="Peptidase_S1_PA_chymotrypsin"/>
</dbReference>
<dbReference type="PRINTS" id="PR00722">
    <property type="entry name" value="CHYMOTRYPSIN"/>
</dbReference>
<comment type="subcellular location">
    <subcellularLocation>
        <location evidence="1">Secreted</location>
    </subcellularLocation>
</comment>
<dbReference type="PROSITE" id="PS00134">
    <property type="entry name" value="TRYPSIN_HIS"/>
    <property type="match status" value="1"/>
</dbReference>
<keyword evidence="3 9" id="KW-0645">Protease</keyword>
<evidence type="ECO:0000256" key="4">
    <source>
        <dbReference type="ARBA" id="ARBA00022729"/>
    </source>
</evidence>
<dbReference type="InterPro" id="IPR009003">
    <property type="entry name" value="Peptidase_S1_PA"/>
</dbReference>
<evidence type="ECO:0000256" key="5">
    <source>
        <dbReference type="ARBA" id="ARBA00022801"/>
    </source>
</evidence>
<evidence type="ECO:0000313" key="11">
    <source>
        <dbReference type="EMBL" id="CAI9602558.1"/>
    </source>
</evidence>
<dbReference type="InterPro" id="IPR033116">
    <property type="entry name" value="TRYPSIN_SER"/>
</dbReference>
<dbReference type="InterPro" id="IPR001314">
    <property type="entry name" value="Peptidase_S1A"/>
</dbReference>
<gene>
    <name evidence="11" type="ORF">SPARVUS_LOCUS13154680</name>
</gene>
<evidence type="ECO:0000313" key="12">
    <source>
        <dbReference type="Proteomes" id="UP001162483"/>
    </source>
</evidence>
<keyword evidence="6 9" id="KW-0720">Serine protease</keyword>
<dbReference type="SMART" id="SM00020">
    <property type="entry name" value="Tryp_SPc"/>
    <property type="match status" value="1"/>
</dbReference>
<name>A0ABN9G1I3_9NEOB</name>
<dbReference type="Proteomes" id="UP001162483">
    <property type="component" value="Unassembled WGS sequence"/>
</dbReference>
<dbReference type="PANTHER" id="PTHR24271">
    <property type="entry name" value="KALLIKREIN-RELATED"/>
    <property type="match status" value="1"/>
</dbReference>
<protein>
    <recommendedName>
        <fullName evidence="10">Peptidase S1 domain-containing protein</fullName>
    </recommendedName>
</protein>
<organism evidence="11 12">
    <name type="scientific">Staurois parvus</name>
    <dbReference type="NCBI Taxonomy" id="386267"/>
    <lineage>
        <taxon>Eukaryota</taxon>
        <taxon>Metazoa</taxon>
        <taxon>Chordata</taxon>
        <taxon>Craniata</taxon>
        <taxon>Vertebrata</taxon>
        <taxon>Euteleostomi</taxon>
        <taxon>Amphibia</taxon>
        <taxon>Batrachia</taxon>
        <taxon>Anura</taxon>
        <taxon>Neobatrachia</taxon>
        <taxon>Ranoidea</taxon>
        <taxon>Ranidae</taxon>
        <taxon>Staurois</taxon>
    </lineage>
</organism>
<keyword evidence="8" id="KW-1015">Disulfide bond</keyword>
<evidence type="ECO:0000256" key="3">
    <source>
        <dbReference type="ARBA" id="ARBA00022670"/>
    </source>
</evidence>
<dbReference type="PROSITE" id="PS00135">
    <property type="entry name" value="TRYPSIN_SER"/>
    <property type="match status" value="1"/>
</dbReference>
<reference evidence="11" key="1">
    <citation type="submission" date="2023-05" db="EMBL/GenBank/DDBJ databases">
        <authorList>
            <person name="Stuckert A."/>
        </authorList>
    </citation>
    <scope>NUCLEOTIDE SEQUENCE</scope>
</reference>
<keyword evidence="12" id="KW-1185">Reference proteome</keyword>